<dbReference type="EMBL" id="GBXM01067824">
    <property type="protein sequence ID" value="JAH40753.1"/>
    <property type="molecule type" value="Transcribed_RNA"/>
</dbReference>
<dbReference type="AlphaFoldDB" id="A0A0E9SJV0"/>
<evidence type="ECO:0000313" key="1">
    <source>
        <dbReference type="EMBL" id="JAH40753.1"/>
    </source>
</evidence>
<accession>A0A0E9SJV0</accession>
<sequence>MAATPVNTPQLNTTPAPGPQSLKCLSDIPVITIAFRSNSGFCVT</sequence>
<protein>
    <submittedName>
        <fullName evidence="1">Uncharacterized protein</fullName>
    </submittedName>
</protein>
<proteinExistence type="predicted"/>
<name>A0A0E9SJV0_ANGAN</name>
<organism evidence="1">
    <name type="scientific">Anguilla anguilla</name>
    <name type="common">European freshwater eel</name>
    <name type="synonym">Muraena anguilla</name>
    <dbReference type="NCBI Taxonomy" id="7936"/>
    <lineage>
        <taxon>Eukaryota</taxon>
        <taxon>Metazoa</taxon>
        <taxon>Chordata</taxon>
        <taxon>Craniata</taxon>
        <taxon>Vertebrata</taxon>
        <taxon>Euteleostomi</taxon>
        <taxon>Actinopterygii</taxon>
        <taxon>Neopterygii</taxon>
        <taxon>Teleostei</taxon>
        <taxon>Anguilliformes</taxon>
        <taxon>Anguillidae</taxon>
        <taxon>Anguilla</taxon>
    </lineage>
</organism>
<reference evidence="1" key="2">
    <citation type="journal article" date="2015" name="Fish Shellfish Immunol.">
        <title>Early steps in the European eel (Anguilla anguilla)-Vibrio vulnificus interaction in the gills: Role of the RtxA13 toxin.</title>
        <authorList>
            <person name="Callol A."/>
            <person name="Pajuelo D."/>
            <person name="Ebbesson L."/>
            <person name="Teles M."/>
            <person name="MacKenzie S."/>
            <person name="Amaro C."/>
        </authorList>
    </citation>
    <scope>NUCLEOTIDE SEQUENCE</scope>
</reference>
<reference evidence="1" key="1">
    <citation type="submission" date="2014-11" db="EMBL/GenBank/DDBJ databases">
        <authorList>
            <person name="Amaro Gonzalez C."/>
        </authorList>
    </citation>
    <scope>NUCLEOTIDE SEQUENCE</scope>
</reference>